<gene>
    <name evidence="1" type="ORF">A605_05815</name>
</gene>
<dbReference type="HOGENOM" id="CLU_2368086_0_0_11"/>
<sequence>MDTGLEQWQRHNLAVLREALDEALIVRVIRRCGEQRLIDVGQARALDHEGYRGILTLRDLADRSRRALELADITAVEIIGVYLKDYEPGQPAGEE</sequence>
<dbReference type="RefSeq" id="WP_015400588.1">
    <property type="nucleotide sequence ID" value="NC_020302.1"/>
</dbReference>
<reference evidence="1 2" key="1">
    <citation type="journal article" date="2012" name="Stand. Genomic Sci.">
        <title>Genome sequence of the halotolerant bacterium Corynebacterium halotolerans type strain YIM 70093(T) (= DSM 44683(T)).</title>
        <authorList>
            <person name="Ruckert C."/>
            <person name="Albersmeier A."/>
            <person name="Al-Dilaimi A."/>
            <person name="Niehaus K."/>
            <person name="Szczepanowski R."/>
            <person name="Kalinowski J."/>
        </authorList>
    </citation>
    <scope>NUCLEOTIDE SEQUENCE [LARGE SCALE GENOMIC DNA]</scope>
    <source>
        <strain evidence="1">YIM 70093</strain>
    </source>
</reference>
<name>M1MWP9_9CORY</name>
<protein>
    <submittedName>
        <fullName evidence="1">Uncharacterized protein</fullName>
    </submittedName>
</protein>
<dbReference type="PATRIC" id="fig|1121362.3.peg.1170"/>
<organism evidence="1 2">
    <name type="scientific">Corynebacterium halotolerans YIM 70093 = DSM 44683</name>
    <dbReference type="NCBI Taxonomy" id="1121362"/>
    <lineage>
        <taxon>Bacteria</taxon>
        <taxon>Bacillati</taxon>
        <taxon>Actinomycetota</taxon>
        <taxon>Actinomycetes</taxon>
        <taxon>Mycobacteriales</taxon>
        <taxon>Corynebacteriaceae</taxon>
        <taxon>Corynebacterium</taxon>
    </lineage>
</organism>
<keyword evidence="2" id="KW-1185">Reference proteome</keyword>
<dbReference type="AlphaFoldDB" id="M1MWP9"/>
<accession>M1MWP9</accession>
<dbReference type="KEGG" id="chn:A605_05815"/>
<evidence type="ECO:0000313" key="2">
    <source>
        <dbReference type="Proteomes" id="UP000011723"/>
    </source>
</evidence>
<dbReference type="STRING" id="1121362.A605_05815"/>
<dbReference type="Proteomes" id="UP000011723">
    <property type="component" value="Chromosome"/>
</dbReference>
<dbReference type="EMBL" id="CP003697">
    <property type="protein sequence ID" value="AGF72169.1"/>
    <property type="molecule type" value="Genomic_DNA"/>
</dbReference>
<proteinExistence type="predicted"/>
<evidence type="ECO:0000313" key="1">
    <source>
        <dbReference type="EMBL" id="AGF72169.1"/>
    </source>
</evidence>